<dbReference type="EMBL" id="ADGH01000003">
    <property type="protein sequence ID" value="EHG25841.1"/>
    <property type="molecule type" value="Genomic_DNA"/>
</dbReference>
<comment type="catalytic activity">
    <reaction evidence="5">
        <text>O-phospho-L-tyrosyl-[protein] + H2O = L-tyrosyl-[protein] + phosphate</text>
        <dbReference type="Rhea" id="RHEA:10684"/>
        <dbReference type="Rhea" id="RHEA-COMP:10136"/>
        <dbReference type="Rhea" id="RHEA-COMP:20101"/>
        <dbReference type="ChEBI" id="CHEBI:15377"/>
        <dbReference type="ChEBI" id="CHEBI:43474"/>
        <dbReference type="ChEBI" id="CHEBI:46858"/>
        <dbReference type="ChEBI" id="CHEBI:61978"/>
        <dbReference type="EC" id="3.1.3.48"/>
    </reaction>
</comment>
<comment type="similarity">
    <text evidence="1">Belongs to the low molecular weight phosphotyrosine protein phosphatase family.</text>
</comment>
<evidence type="ECO:0000256" key="3">
    <source>
        <dbReference type="ARBA" id="ARBA00022801"/>
    </source>
</evidence>
<evidence type="ECO:0000256" key="5">
    <source>
        <dbReference type="ARBA" id="ARBA00051722"/>
    </source>
</evidence>
<dbReference type="RefSeq" id="WP_006695841.1">
    <property type="nucleotide sequence ID" value="NZ_JH376857.1"/>
</dbReference>
<protein>
    <recommendedName>
        <fullName evidence="2">protein-tyrosine-phosphatase</fullName>
        <ecNumber evidence="2">3.1.3.48</ecNumber>
    </recommendedName>
</protein>
<dbReference type="PANTHER" id="PTHR11717">
    <property type="entry name" value="LOW MOLECULAR WEIGHT PROTEIN TYROSINE PHOSPHATASE"/>
    <property type="match status" value="1"/>
</dbReference>
<comment type="caution">
    <text evidence="7">The sequence shown here is derived from an EMBL/GenBank/DDBJ whole genome shotgun (WGS) entry which is preliminary data.</text>
</comment>
<dbReference type="SMART" id="SM00226">
    <property type="entry name" value="LMWPc"/>
    <property type="match status" value="1"/>
</dbReference>
<dbReference type="PANTHER" id="PTHR11717:SF7">
    <property type="entry name" value="LOW MOLECULAR WEIGHT PHOSPHOTYROSINE PROTEIN PHOSPHATASE"/>
    <property type="match status" value="1"/>
</dbReference>
<name>A0ABP2MU03_9FIRM</name>
<gene>
    <name evidence="7" type="ORF">HMPREF9432_00342</name>
</gene>
<dbReference type="InterPro" id="IPR036196">
    <property type="entry name" value="Ptyr_pPase_sf"/>
</dbReference>
<organism evidence="7 8">
    <name type="scientific">Selenomonas noxia F0398</name>
    <dbReference type="NCBI Taxonomy" id="702437"/>
    <lineage>
        <taxon>Bacteria</taxon>
        <taxon>Bacillati</taxon>
        <taxon>Bacillota</taxon>
        <taxon>Negativicutes</taxon>
        <taxon>Selenomonadales</taxon>
        <taxon>Selenomonadaceae</taxon>
        <taxon>Selenomonas</taxon>
    </lineage>
</organism>
<proteinExistence type="inferred from homology"/>
<dbReference type="EC" id="3.1.3.48" evidence="2"/>
<evidence type="ECO:0000256" key="4">
    <source>
        <dbReference type="ARBA" id="ARBA00022912"/>
    </source>
</evidence>
<feature type="domain" description="Phosphotyrosine protein phosphatase I" evidence="6">
    <location>
        <begin position="2"/>
        <end position="147"/>
    </location>
</feature>
<keyword evidence="4" id="KW-0904">Protein phosphatase</keyword>
<dbReference type="CDD" id="cd16343">
    <property type="entry name" value="LMWPTP"/>
    <property type="match status" value="1"/>
</dbReference>
<accession>A0ABP2MU03</accession>
<dbReference type="Proteomes" id="UP000003175">
    <property type="component" value="Unassembled WGS sequence"/>
</dbReference>
<dbReference type="InterPro" id="IPR023485">
    <property type="entry name" value="Ptyr_pPase"/>
</dbReference>
<dbReference type="InterPro" id="IPR050438">
    <property type="entry name" value="LMW_PTPase"/>
</dbReference>
<evidence type="ECO:0000259" key="6">
    <source>
        <dbReference type="SMART" id="SM00226"/>
    </source>
</evidence>
<sequence>MKKILFVCHGNICRSPMAEFVMKELVREAGRSDKIRVASKALHTDALGGDMHCGTRAVLRAHGIPFARRSAALMTRADYAAYDCIVGMDRENMRDLGRLTDGDPRGKVCKLLSFTGTNRDVADPWYTGDFDTAYRDVDAGCRALLRHLTETE</sequence>
<evidence type="ECO:0000256" key="1">
    <source>
        <dbReference type="ARBA" id="ARBA00011063"/>
    </source>
</evidence>
<dbReference type="PRINTS" id="PR00719">
    <property type="entry name" value="LMWPTPASE"/>
</dbReference>
<evidence type="ECO:0000313" key="7">
    <source>
        <dbReference type="EMBL" id="EHG25841.1"/>
    </source>
</evidence>
<dbReference type="Pfam" id="PF01451">
    <property type="entry name" value="LMWPc"/>
    <property type="match status" value="1"/>
</dbReference>
<evidence type="ECO:0000256" key="2">
    <source>
        <dbReference type="ARBA" id="ARBA00013064"/>
    </source>
</evidence>
<keyword evidence="8" id="KW-1185">Reference proteome</keyword>
<dbReference type="Gene3D" id="3.40.50.2300">
    <property type="match status" value="1"/>
</dbReference>
<dbReference type="InterPro" id="IPR017867">
    <property type="entry name" value="Tyr_phospatase_low_mol_wt"/>
</dbReference>
<reference evidence="7 8" key="1">
    <citation type="submission" date="2011-08" db="EMBL/GenBank/DDBJ databases">
        <title>The Genome Sequence of Selenomonas noxia F0398.</title>
        <authorList>
            <consortium name="The Broad Institute Genome Sequencing Platform"/>
            <person name="Earl A."/>
            <person name="Ward D."/>
            <person name="Feldgarden M."/>
            <person name="Gevers D."/>
            <person name="Izard J."/>
            <person name="Ganesan A."/>
            <person name="Blanton J.M."/>
            <person name="Baranova O.V."/>
            <person name="Tanner A.C."/>
            <person name="Dewhirst F.E."/>
            <person name="Young S.K."/>
            <person name="Zeng Q."/>
            <person name="Gargeya S."/>
            <person name="Fitzgerald M."/>
            <person name="Haas B."/>
            <person name="Abouelleil A."/>
            <person name="Alvarado L."/>
            <person name="Arachchi H.M."/>
            <person name="Berlin A."/>
            <person name="Brown A."/>
            <person name="Chapman S.B."/>
            <person name="Chen Z."/>
            <person name="Dunbar C."/>
            <person name="Freedman E."/>
            <person name="Gearin G."/>
            <person name="Gellesch M."/>
            <person name="Goldberg J."/>
            <person name="Griggs A."/>
            <person name="Gujja S."/>
            <person name="Heiman D."/>
            <person name="Howarth C."/>
            <person name="Larson L."/>
            <person name="Lui A."/>
            <person name="MacDonald P.J.P."/>
            <person name="Montmayeur A."/>
            <person name="Murphy C."/>
            <person name="Neiman D."/>
            <person name="Pearson M."/>
            <person name="Priest M."/>
            <person name="Roberts A."/>
            <person name="Saif S."/>
            <person name="Shea T."/>
            <person name="Shenoy N."/>
            <person name="Sisk P."/>
            <person name="Stolte C."/>
            <person name="Sykes S."/>
            <person name="Wortman J."/>
            <person name="Nusbaum C."/>
            <person name="Birren B."/>
        </authorList>
    </citation>
    <scope>NUCLEOTIDE SEQUENCE [LARGE SCALE GENOMIC DNA]</scope>
    <source>
        <strain evidence="7 8">F0398</strain>
    </source>
</reference>
<evidence type="ECO:0000313" key="8">
    <source>
        <dbReference type="Proteomes" id="UP000003175"/>
    </source>
</evidence>
<keyword evidence="3" id="KW-0378">Hydrolase</keyword>
<dbReference type="SUPFAM" id="SSF52788">
    <property type="entry name" value="Phosphotyrosine protein phosphatases I"/>
    <property type="match status" value="1"/>
</dbReference>